<keyword evidence="2" id="KW-1185">Reference proteome</keyword>
<dbReference type="Proteomes" id="UP000192923">
    <property type="component" value="Unassembled WGS sequence"/>
</dbReference>
<name>A0A1Y6D3W9_9GAMM</name>
<protein>
    <recommendedName>
        <fullName evidence="3">DUF2490 domain-containing protein</fullName>
    </recommendedName>
</protein>
<gene>
    <name evidence="1" type="ORF">SAMN02949497_0381</name>
</gene>
<dbReference type="AlphaFoldDB" id="A0A1Y6D3W9"/>
<evidence type="ECO:0008006" key="3">
    <source>
        <dbReference type="Google" id="ProtNLM"/>
    </source>
</evidence>
<proteinExistence type="predicted"/>
<reference evidence="1 2" key="1">
    <citation type="submission" date="2016-12" db="EMBL/GenBank/DDBJ databases">
        <authorList>
            <person name="Song W.-J."/>
            <person name="Kurnit D.M."/>
        </authorList>
    </citation>
    <scope>NUCLEOTIDE SEQUENCE [LARGE SCALE GENOMIC DNA]</scope>
    <source>
        <strain evidence="1 2">175</strain>
    </source>
</reference>
<organism evidence="1 2">
    <name type="scientific">Methylomagnum ishizawai</name>
    <dbReference type="NCBI Taxonomy" id="1760988"/>
    <lineage>
        <taxon>Bacteria</taxon>
        <taxon>Pseudomonadati</taxon>
        <taxon>Pseudomonadota</taxon>
        <taxon>Gammaproteobacteria</taxon>
        <taxon>Methylococcales</taxon>
        <taxon>Methylococcaceae</taxon>
        <taxon>Methylomagnum</taxon>
    </lineage>
</organism>
<accession>A0A1Y6D3W9</accession>
<sequence length="255" mass="29070">MMKLIRNPRMPAALPPLRSRLKVGAWLMLAGLWGAHAPAGLAATNNMAGNWDSVTLSGHFGALSPRLKDFRWQFLEQTRLRDDSPEGFRFSENLLFSQLGYAINDHASVWLGYVHDWIHPLDKLAFQESRPYEDFLWISAFGDLKLTSRSRLEQRINQTTGNLGVRARQMLQLNYPLRFIHDDLGVYVGDEVLGYLNTNHFGPTGFSENRAFAGLGFQFTQRMGADLGYLGQYVVNRPGNDLFTHNVQFNLRFTF</sequence>
<dbReference type="Pfam" id="PF10677">
    <property type="entry name" value="DUF2490"/>
    <property type="match status" value="1"/>
</dbReference>
<dbReference type="STRING" id="1760988.SAMN02949497_0381"/>
<evidence type="ECO:0000313" key="2">
    <source>
        <dbReference type="Proteomes" id="UP000192923"/>
    </source>
</evidence>
<dbReference type="EMBL" id="FXAM01000002">
    <property type="protein sequence ID" value="SMF97357.1"/>
    <property type="molecule type" value="Genomic_DNA"/>
</dbReference>
<dbReference type="InterPro" id="IPR019619">
    <property type="entry name" value="DUF2490"/>
</dbReference>
<evidence type="ECO:0000313" key="1">
    <source>
        <dbReference type="EMBL" id="SMF97357.1"/>
    </source>
</evidence>